<dbReference type="GO" id="GO:0042802">
    <property type="term" value="F:identical protein binding"/>
    <property type="evidence" value="ECO:0007669"/>
    <property type="project" value="TreeGrafter"/>
</dbReference>
<evidence type="ECO:0000256" key="2">
    <source>
        <dbReference type="ARBA" id="ARBA00008954"/>
    </source>
</evidence>
<protein>
    <submittedName>
        <fullName evidence="7">5-aminovalerate aminotransferase DavT</fullName>
    </submittedName>
</protein>
<dbReference type="STRING" id="86049.A0A1C1D0L1"/>
<dbReference type="Gene3D" id="3.90.1150.10">
    <property type="entry name" value="Aspartate Aminotransferase, domain 1"/>
    <property type="match status" value="1"/>
</dbReference>
<keyword evidence="3 7" id="KW-0032">Aminotransferase</keyword>
<dbReference type="GO" id="GO:0030170">
    <property type="term" value="F:pyridoxal phosphate binding"/>
    <property type="evidence" value="ECO:0007669"/>
    <property type="project" value="InterPro"/>
</dbReference>
<dbReference type="InterPro" id="IPR049704">
    <property type="entry name" value="Aminotrans_3_PPA_site"/>
</dbReference>
<dbReference type="PROSITE" id="PS00600">
    <property type="entry name" value="AA_TRANSFER_CLASS_3"/>
    <property type="match status" value="1"/>
</dbReference>
<keyword evidence="8" id="KW-1185">Reference proteome</keyword>
<evidence type="ECO:0000256" key="3">
    <source>
        <dbReference type="ARBA" id="ARBA00022576"/>
    </source>
</evidence>
<dbReference type="InterPro" id="IPR015422">
    <property type="entry name" value="PyrdxlP-dep_Trfase_small"/>
</dbReference>
<gene>
    <name evidence="7" type="primary">davT</name>
    <name evidence="7" type="ORF">CLCR_00280</name>
</gene>
<evidence type="ECO:0000256" key="6">
    <source>
        <dbReference type="RuleBase" id="RU003560"/>
    </source>
</evidence>
<dbReference type="InterPro" id="IPR005814">
    <property type="entry name" value="Aminotrans_3"/>
</dbReference>
<dbReference type="InterPro" id="IPR015424">
    <property type="entry name" value="PyrdxlP-dep_Trfase"/>
</dbReference>
<name>A0A1C1D0L1_9EURO</name>
<dbReference type="AlphaFoldDB" id="A0A1C1D0L1"/>
<dbReference type="Pfam" id="PF00202">
    <property type="entry name" value="Aminotran_3"/>
    <property type="match status" value="1"/>
</dbReference>
<evidence type="ECO:0000256" key="5">
    <source>
        <dbReference type="ARBA" id="ARBA00022898"/>
    </source>
</evidence>
<dbReference type="eggNOG" id="KOG1402">
    <property type="taxonomic scope" value="Eukaryota"/>
</dbReference>
<evidence type="ECO:0000313" key="8">
    <source>
        <dbReference type="Proteomes" id="UP000094526"/>
    </source>
</evidence>
<dbReference type="VEuPathDB" id="FungiDB:G647_10205"/>
<proteinExistence type="inferred from homology"/>
<sequence length="445" mass="48226">MEAQKLAAFGKQHVSPGISRLTDEILEYGAGSYVTTAGGRTFLDFTCGVGVTNLGHCHPKVTKAVQEQAGKISHAQISIGFHRPYLNLIEKLLSIMPHPSLDAFFFSNSGSEAIEAAIKVARRATKKPNIIVMQGGFHGRTYACASLTTSKTIFREGPGMTMSGVFVAPFPYCAHSPEAKCTGGKHDPETCWQSPLRQLELLLKQQSAPRDTAALLIEPVQGEGGYVPAPPEYLVKVRELCEKHEILMIVDEVQCGFGRTGKMFAVEHSGVRPDIMVMAKGLANGYPLSAIVTSKKVMDSMVSGTMGGTYGGNAIACAAAVAAVEVFREEKILENVEVRGRELRAMLDECATAPDTKDIVLDVRGLGLMLGMEFQPGHNYAVRIQDKCLEKGMIVLTTSIYDTLRFIPPLNITEDDMKKGITIIRTAIQEVAAEDRNGAYQNGTK</sequence>
<accession>A0A1C1D0L1</accession>
<dbReference type="Proteomes" id="UP000094526">
    <property type="component" value="Unassembled WGS sequence"/>
</dbReference>
<dbReference type="CDD" id="cd00610">
    <property type="entry name" value="OAT_like"/>
    <property type="match status" value="1"/>
</dbReference>
<dbReference type="OrthoDB" id="5419315at2759"/>
<organism evidence="7 8">
    <name type="scientific">Cladophialophora carrionii</name>
    <dbReference type="NCBI Taxonomy" id="86049"/>
    <lineage>
        <taxon>Eukaryota</taxon>
        <taxon>Fungi</taxon>
        <taxon>Dikarya</taxon>
        <taxon>Ascomycota</taxon>
        <taxon>Pezizomycotina</taxon>
        <taxon>Eurotiomycetes</taxon>
        <taxon>Chaetothyriomycetidae</taxon>
        <taxon>Chaetothyriales</taxon>
        <taxon>Herpotrichiellaceae</taxon>
        <taxon>Cladophialophora</taxon>
    </lineage>
</organism>
<dbReference type="PANTHER" id="PTHR11986:SF79">
    <property type="entry name" value="ACETYLORNITHINE AMINOTRANSFERASE, MITOCHONDRIAL"/>
    <property type="match status" value="1"/>
</dbReference>
<dbReference type="GO" id="GO:0008483">
    <property type="term" value="F:transaminase activity"/>
    <property type="evidence" value="ECO:0007669"/>
    <property type="project" value="UniProtKB-KW"/>
</dbReference>
<evidence type="ECO:0000256" key="1">
    <source>
        <dbReference type="ARBA" id="ARBA00001933"/>
    </source>
</evidence>
<dbReference type="InterPro" id="IPR015421">
    <property type="entry name" value="PyrdxlP-dep_Trfase_major"/>
</dbReference>
<dbReference type="PIRSF" id="PIRSF000521">
    <property type="entry name" value="Transaminase_4ab_Lys_Orn"/>
    <property type="match status" value="1"/>
</dbReference>
<dbReference type="VEuPathDB" id="FungiDB:CLCR_00280"/>
<reference evidence="8" key="1">
    <citation type="submission" date="2015-07" db="EMBL/GenBank/DDBJ databases">
        <authorList>
            <person name="Teixeira M.M."/>
            <person name="Souza R.C."/>
            <person name="Almeida L.G."/>
            <person name="Vicente V.A."/>
            <person name="de Hoog S."/>
            <person name="Bocca A.L."/>
            <person name="de Almeida S.R."/>
            <person name="Vasconcelos A.T."/>
            <person name="Felipe M.S."/>
        </authorList>
    </citation>
    <scope>NUCLEOTIDE SEQUENCE [LARGE SCALE GENOMIC DNA]</scope>
    <source>
        <strain evidence="8">KSF</strain>
    </source>
</reference>
<comment type="similarity">
    <text evidence="2 6">Belongs to the class-III pyridoxal-phosphate-dependent aminotransferase family.</text>
</comment>
<dbReference type="InterPro" id="IPR050103">
    <property type="entry name" value="Class-III_PLP-dep_AT"/>
</dbReference>
<dbReference type="PANTHER" id="PTHR11986">
    <property type="entry name" value="AMINOTRANSFERASE CLASS III"/>
    <property type="match status" value="1"/>
</dbReference>
<keyword evidence="4 7" id="KW-0808">Transferase</keyword>
<evidence type="ECO:0000256" key="4">
    <source>
        <dbReference type="ARBA" id="ARBA00022679"/>
    </source>
</evidence>
<comment type="cofactor">
    <cofactor evidence="1">
        <name>pyridoxal 5'-phosphate</name>
        <dbReference type="ChEBI" id="CHEBI:597326"/>
    </cofactor>
</comment>
<dbReference type="Gene3D" id="3.40.640.10">
    <property type="entry name" value="Type I PLP-dependent aspartate aminotransferase-like (Major domain)"/>
    <property type="match status" value="1"/>
</dbReference>
<comment type="caution">
    <text evidence="7">The sequence shown here is derived from an EMBL/GenBank/DDBJ whole genome shotgun (WGS) entry which is preliminary data.</text>
</comment>
<evidence type="ECO:0000313" key="7">
    <source>
        <dbReference type="EMBL" id="OCT54277.1"/>
    </source>
</evidence>
<dbReference type="SUPFAM" id="SSF53383">
    <property type="entry name" value="PLP-dependent transferases"/>
    <property type="match status" value="1"/>
</dbReference>
<keyword evidence="5 6" id="KW-0663">Pyridoxal phosphate</keyword>
<dbReference type="EMBL" id="LGRB01000005">
    <property type="protein sequence ID" value="OCT54277.1"/>
    <property type="molecule type" value="Genomic_DNA"/>
</dbReference>
<dbReference type="FunFam" id="3.40.640.10:FF:000013">
    <property type="entry name" value="4-aminobutyrate aminotransferase"/>
    <property type="match status" value="1"/>
</dbReference>